<evidence type="ECO:0000256" key="2">
    <source>
        <dbReference type="ARBA" id="ARBA00022670"/>
    </source>
</evidence>
<dbReference type="GO" id="GO:0006508">
    <property type="term" value="P:proteolysis"/>
    <property type="evidence" value="ECO:0007669"/>
    <property type="project" value="UniProtKB-KW"/>
</dbReference>
<dbReference type="InterPro" id="IPR001254">
    <property type="entry name" value="Trypsin_dom"/>
</dbReference>
<evidence type="ECO:0000256" key="7">
    <source>
        <dbReference type="SAM" id="SignalP"/>
    </source>
</evidence>
<evidence type="ECO:0000256" key="3">
    <source>
        <dbReference type="ARBA" id="ARBA00022801"/>
    </source>
</evidence>
<keyword evidence="5" id="KW-1015">Disulfide bond</keyword>
<dbReference type="InterPro" id="IPR033116">
    <property type="entry name" value="TRYPSIN_SER"/>
</dbReference>
<dbReference type="CDD" id="cd00190">
    <property type="entry name" value="Tryp_SPc"/>
    <property type="match status" value="1"/>
</dbReference>
<proteinExistence type="inferred from homology"/>
<evidence type="ECO:0000256" key="1">
    <source>
        <dbReference type="ARBA" id="ARBA00007664"/>
    </source>
</evidence>
<gene>
    <name evidence="9" type="ORF">SNE40_003556</name>
</gene>
<dbReference type="EMBL" id="JAZGQO010000002">
    <property type="protein sequence ID" value="KAK6191999.1"/>
    <property type="molecule type" value="Genomic_DNA"/>
</dbReference>
<feature type="chain" id="PRO_5043002652" description="Peptidase S1 domain-containing protein" evidence="7">
    <location>
        <begin position="18"/>
        <end position="253"/>
    </location>
</feature>
<comment type="caution">
    <text evidence="9">The sequence shown here is derived from an EMBL/GenBank/DDBJ whole genome shotgun (WGS) entry which is preliminary data.</text>
</comment>
<dbReference type="SMART" id="SM00020">
    <property type="entry name" value="Tryp_SPc"/>
    <property type="match status" value="1"/>
</dbReference>
<evidence type="ECO:0000256" key="6">
    <source>
        <dbReference type="RuleBase" id="RU363034"/>
    </source>
</evidence>
<evidence type="ECO:0000256" key="5">
    <source>
        <dbReference type="ARBA" id="ARBA00023157"/>
    </source>
</evidence>
<protein>
    <recommendedName>
        <fullName evidence="8">Peptidase S1 domain-containing protein</fullName>
    </recommendedName>
</protein>
<dbReference type="PROSITE" id="PS50240">
    <property type="entry name" value="TRYPSIN_DOM"/>
    <property type="match status" value="1"/>
</dbReference>
<name>A0AAN8KEG2_PATCE</name>
<dbReference type="GO" id="GO:0004252">
    <property type="term" value="F:serine-type endopeptidase activity"/>
    <property type="evidence" value="ECO:0007669"/>
    <property type="project" value="InterPro"/>
</dbReference>
<dbReference type="PROSITE" id="PS00135">
    <property type="entry name" value="TRYPSIN_SER"/>
    <property type="match status" value="1"/>
</dbReference>
<organism evidence="9 10">
    <name type="scientific">Patella caerulea</name>
    <name type="common">Rayed Mediterranean limpet</name>
    <dbReference type="NCBI Taxonomy" id="87958"/>
    <lineage>
        <taxon>Eukaryota</taxon>
        <taxon>Metazoa</taxon>
        <taxon>Spiralia</taxon>
        <taxon>Lophotrochozoa</taxon>
        <taxon>Mollusca</taxon>
        <taxon>Gastropoda</taxon>
        <taxon>Patellogastropoda</taxon>
        <taxon>Patelloidea</taxon>
        <taxon>Patellidae</taxon>
        <taxon>Patella</taxon>
    </lineage>
</organism>
<accession>A0AAN8KEG2</accession>
<dbReference type="PANTHER" id="PTHR24276:SF98">
    <property type="entry name" value="FI18310P1-RELATED"/>
    <property type="match status" value="1"/>
</dbReference>
<dbReference type="InterPro" id="IPR001314">
    <property type="entry name" value="Peptidase_S1A"/>
</dbReference>
<sequence>MKILLLVLALGCVSCDANERIVGGFDAESGEFPWQVSLQLNTGIAYSHICGGTLIAADRVLTAAHCVDGTSASDFRVVLGKLRLQNVDETEQILFLSSLVMHPDYDAEADGSPNDFAVLSLSGTANTASSAISIIDMADKGDDFTGEECTISGWGRLSGGGVLPNTLQWVNMKQISNFQCKIDMADVTGGAIVPGHICVSQADKSACNGDSGGPMVCSGKLAGVASWVVGGCLTNFPSVYGRVSEYRNWIDKI</sequence>
<dbReference type="InterPro" id="IPR009003">
    <property type="entry name" value="Peptidase_S1_PA"/>
</dbReference>
<keyword evidence="4 6" id="KW-0720">Serine protease</keyword>
<dbReference type="SUPFAM" id="SSF50494">
    <property type="entry name" value="Trypsin-like serine proteases"/>
    <property type="match status" value="1"/>
</dbReference>
<evidence type="ECO:0000259" key="8">
    <source>
        <dbReference type="PROSITE" id="PS50240"/>
    </source>
</evidence>
<reference evidence="9 10" key="1">
    <citation type="submission" date="2024-01" db="EMBL/GenBank/DDBJ databases">
        <title>The genome of the rayed Mediterranean limpet Patella caerulea (Linnaeus, 1758).</title>
        <authorList>
            <person name="Anh-Thu Weber A."/>
            <person name="Halstead-Nussloch G."/>
        </authorList>
    </citation>
    <scope>NUCLEOTIDE SEQUENCE [LARGE SCALE GENOMIC DNA]</scope>
    <source>
        <strain evidence="9">AATW-2023a</strain>
        <tissue evidence="9">Whole specimen</tissue>
    </source>
</reference>
<keyword evidence="3 6" id="KW-0378">Hydrolase</keyword>
<dbReference type="FunFam" id="2.40.10.10:FF:000036">
    <property type="entry name" value="Trypsin beta"/>
    <property type="match status" value="1"/>
</dbReference>
<dbReference type="PANTHER" id="PTHR24276">
    <property type="entry name" value="POLYSERASE-RELATED"/>
    <property type="match status" value="1"/>
</dbReference>
<evidence type="ECO:0000313" key="9">
    <source>
        <dbReference type="EMBL" id="KAK6191999.1"/>
    </source>
</evidence>
<dbReference type="InterPro" id="IPR043504">
    <property type="entry name" value="Peptidase_S1_PA_chymotrypsin"/>
</dbReference>
<dbReference type="InterPro" id="IPR018114">
    <property type="entry name" value="TRYPSIN_HIS"/>
</dbReference>
<keyword evidence="10" id="KW-1185">Reference proteome</keyword>
<dbReference type="AlphaFoldDB" id="A0AAN8KEG2"/>
<dbReference type="PRINTS" id="PR00722">
    <property type="entry name" value="CHYMOTRYPSIN"/>
</dbReference>
<evidence type="ECO:0000256" key="4">
    <source>
        <dbReference type="ARBA" id="ARBA00022825"/>
    </source>
</evidence>
<keyword evidence="7" id="KW-0732">Signal</keyword>
<keyword evidence="2 6" id="KW-0645">Protease</keyword>
<evidence type="ECO:0000313" key="10">
    <source>
        <dbReference type="Proteomes" id="UP001347796"/>
    </source>
</evidence>
<dbReference type="PROSITE" id="PS00134">
    <property type="entry name" value="TRYPSIN_HIS"/>
    <property type="match status" value="1"/>
</dbReference>
<feature type="signal peptide" evidence="7">
    <location>
        <begin position="1"/>
        <end position="17"/>
    </location>
</feature>
<comment type="similarity">
    <text evidence="1">Belongs to the peptidase S1 family.</text>
</comment>
<dbReference type="Proteomes" id="UP001347796">
    <property type="component" value="Unassembled WGS sequence"/>
</dbReference>
<dbReference type="Gene3D" id="2.40.10.10">
    <property type="entry name" value="Trypsin-like serine proteases"/>
    <property type="match status" value="1"/>
</dbReference>
<dbReference type="InterPro" id="IPR050430">
    <property type="entry name" value="Peptidase_S1"/>
</dbReference>
<feature type="domain" description="Peptidase S1" evidence="8">
    <location>
        <begin position="21"/>
        <end position="253"/>
    </location>
</feature>
<dbReference type="Pfam" id="PF00089">
    <property type="entry name" value="Trypsin"/>
    <property type="match status" value="1"/>
</dbReference>